<dbReference type="InterPro" id="IPR053243">
    <property type="entry name" value="SJ_maturation_regulator"/>
</dbReference>
<evidence type="ECO:0000256" key="2">
    <source>
        <dbReference type="ARBA" id="ARBA00022737"/>
    </source>
</evidence>
<dbReference type="STRING" id="103827.A0A0N5CSY9"/>
<reference evidence="6" key="1">
    <citation type="submission" date="2017-02" db="UniProtKB">
        <authorList>
            <consortium name="WormBaseParasite"/>
        </authorList>
    </citation>
    <scope>IDENTIFICATION</scope>
</reference>
<keyword evidence="1" id="KW-0732">Signal</keyword>
<dbReference type="WBParaSite" id="TCLT_0000334601-mRNA-1">
    <property type="protein sequence ID" value="TCLT_0000334601-mRNA-1"/>
    <property type="gene ID" value="TCLT_0000334601"/>
</dbReference>
<evidence type="ECO:0000256" key="3">
    <source>
        <dbReference type="ARBA" id="ARBA00023180"/>
    </source>
</evidence>
<proteinExistence type="predicted"/>
<gene>
    <name evidence="4" type="ORF">TCLT_LOCUS3340</name>
</gene>
<dbReference type="EMBL" id="UYYF01001309">
    <property type="protein sequence ID" value="VDM99758.1"/>
    <property type="molecule type" value="Genomic_DNA"/>
</dbReference>
<evidence type="ECO:0000313" key="5">
    <source>
        <dbReference type="Proteomes" id="UP000276776"/>
    </source>
</evidence>
<keyword evidence="5" id="KW-1185">Reference proteome</keyword>
<evidence type="ECO:0000256" key="1">
    <source>
        <dbReference type="ARBA" id="ARBA00022729"/>
    </source>
</evidence>
<organism evidence="6">
    <name type="scientific">Thelazia callipaeda</name>
    <name type="common">Oriental eyeworm</name>
    <name type="synonym">Parasitic nematode</name>
    <dbReference type="NCBI Taxonomy" id="103827"/>
    <lineage>
        <taxon>Eukaryota</taxon>
        <taxon>Metazoa</taxon>
        <taxon>Ecdysozoa</taxon>
        <taxon>Nematoda</taxon>
        <taxon>Chromadorea</taxon>
        <taxon>Rhabditida</taxon>
        <taxon>Spirurina</taxon>
        <taxon>Spiruromorpha</taxon>
        <taxon>Thelazioidea</taxon>
        <taxon>Thelaziidae</taxon>
        <taxon>Thelazia</taxon>
    </lineage>
</organism>
<evidence type="ECO:0000313" key="4">
    <source>
        <dbReference type="EMBL" id="VDM99758.1"/>
    </source>
</evidence>
<accession>A0A0N5CSY9</accession>
<dbReference type="PANTHER" id="PTHR47653:SF1">
    <property type="entry name" value="DELETED IN MALIGNANT BRAIN TUMORS 1 PROTEIN"/>
    <property type="match status" value="1"/>
</dbReference>
<dbReference type="OrthoDB" id="5857313at2759"/>
<dbReference type="AlphaFoldDB" id="A0A0N5CSY9"/>
<reference evidence="4 5" key="2">
    <citation type="submission" date="2018-11" db="EMBL/GenBank/DDBJ databases">
        <authorList>
            <consortium name="Pathogen Informatics"/>
        </authorList>
    </citation>
    <scope>NUCLEOTIDE SEQUENCE [LARGE SCALE GENOMIC DNA]</scope>
</reference>
<evidence type="ECO:0000313" key="6">
    <source>
        <dbReference type="WBParaSite" id="TCLT_0000334601-mRNA-1"/>
    </source>
</evidence>
<keyword evidence="3" id="KW-0325">Glycoprotein</keyword>
<dbReference type="GO" id="GO:0016020">
    <property type="term" value="C:membrane"/>
    <property type="evidence" value="ECO:0007669"/>
    <property type="project" value="TreeGrafter"/>
</dbReference>
<dbReference type="PANTHER" id="PTHR47653">
    <property type="entry name" value="PROTEIN BARK BEETLE"/>
    <property type="match status" value="1"/>
</dbReference>
<dbReference type="Proteomes" id="UP000276776">
    <property type="component" value="Unassembled WGS sequence"/>
</dbReference>
<protein>
    <submittedName>
        <fullName evidence="6">Neur_chan_LBD domain-containing protein</fullName>
    </submittedName>
</protein>
<dbReference type="GO" id="GO:0045217">
    <property type="term" value="P:cell-cell junction maintenance"/>
    <property type="evidence" value="ECO:0007669"/>
    <property type="project" value="TreeGrafter"/>
</dbReference>
<name>A0A0N5CSY9_THECL</name>
<keyword evidence="2" id="KW-0677">Repeat</keyword>
<sequence length="252" mass="29234">MKFSALLDPCIYELTLIASSHEFGLSSKIAVQVVNRASDESDEDIILIDKNAKIKWSVRNDLIQFPILSLSNKLQLKYTRTYGKPSVIILVLFLDAQEYLDRFVHIYQSEMIENQYAISSVHYSNWTSENGDYLNRWAIEKLWFQKVNLTDNSKAILWIHSPQFIAYDQIPIAKISYHIDNCSIVNNSGLVIVSHQDLYRSANIFQWNFWSNTFAKNYDSSIAVHLLYPVDLWTSQTHSFKVFLVSILYCSV</sequence>